<feature type="DNA-binding region" description="Homeobox" evidence="1">
    <location>
        <begin position="35"/>
        <end position="94"/>
    </location>
</feature>
<evidence type="ECO:0000256" key="1">
    <source>
        <dbReference type="PROSITE-ProRule" id="PRU00108"/>
    </source>
</evidence>
<keyword evidence="6" id="KW-1185">Reference proteome</keyword>
<evidence type="ECO:0000256" key="3">
    <source>
        <dbReference type="SAM" id="MobiDB-lite"/>
    </source>
</evidence>
<evidence type="ECO:0000256" key="2">
    <source>
        <dbReference type="RuleBase" id="RU000682"/>
    </source>
</evidence>
<dbReference type="PROSITE" id="PS50071">
    <property type="entry name" value="HOMEOBOX_2"/>
    <property type="match status" value="1"/>
</dbReference>
<evidence type="ECO:0000313" key="6">
    <source>
        <dbReference type="Proteomes" id="UP001295684"/>
    </source>
</evidence>
<evidence type="ECO:0000259" key="4">
    <source>
        <dbReference type="PROSITE" id="PS50071"/>
    </source>
</evidence>
<comment type="caution">
    <text evidence="5">The sequence shown here is derived from an EMBL/GenBank/DDBJ whole genome shotgun (WGS) entry which is preliminary data.</text>
</comment>
<dbReference type="SUPFAM" id="SSF46689">
    <property type="entry name" value="Homeodomain-like"/>
    <property type="match status" value="1"/>
</dbReference>
<keyword evidence="1 2" id="KW-0371">Homeobox</keyword>
<accession>A0AAD1UG64</accession>
<organism evidence="5 6">
    <name type="scientific">Euplotes crassus</name>
    <dbReference type="NCBI Taxonomy" id="5936"/>
    <lineage>
        <taxon>Eukaryota</taxon>
        <taxon>Sar</taxon>
        <taxon>Alveolata</taxon>
        <taxon>Ciliophora</taxon>
        <taxon>Intramacronucleata</taxon>
        <taxon>Spirotrichea</taxon>
        <taxon>Hypotrichia</taxon>
        <taxon>Euplotida</taxon>
        <taxon>Euplotidae</taxon>
        <taxon>Moneuplotes</taxon>
    </lineage>
</organism>
<dbReference type="Pfam" id="PF00046">
    <property type="entry name" value="Homeodomain"/>
    <property type="match status" value="1"/>
</dbReference>
<gene>
    <name evidence="5" type="ORF">ECRASSUSDP1_LOCUS9495</name>
</gene>
<dbReference type="GO" id="GO:0003677">
    <property type="term" value="F:DNA binding"/>
    <property type="evidence" value="ECO:0007669"/>
    <property type="project" value="UniProtKB-UniRule"/>
</dbReference>
<dbReference type="GO" id="GO:0005634">
    <property type="term" value="C:nucleus"/>
    <property type="evidence" value="ECO:0007669"/>
    <property type="project" value="UniProtKB-SubCell"/>
</dbReference>
<feature type="domain" description="Homeobox" evidence="4">
    <location>
        <begin position="33"/>
        <end position="93"/>
    </location>
</feature>
<dbReference type="EMBL" id="CAMPGE010009334">
    <property type="protein sequence ID" value="CAI2368204.1"/>
    <property type="molecule type" value="Genomic_DNA"/>
</dbReference>
<reference evidence="5" key="1">
    <citation type="submission" date="2023-07" db="EMBL/GenBank/DDBJ databases">
        <authorList>
            <consortium name="AG Swart"/>
            <person name="Singh M."/>
            <person name="Singh A."/>
            <person name="Seah K."/>
            <person name="Emmerich C."/>
        </authorList>
    </citation>
    <scope>NUCLEOTIDE SEQUENCE</scope>
    <source>
        <strain evidence="5">DP1</strain>
    </source>
</reference>
<feature type="compositionally biased region" description="Basic residues" evidence="3">
    <location>
        <begin position="93"/>
        <end position="113"/>
    </location>
</feature>
<dbReference type="Proteomes" id="UP001295684">
    <property type="component" value="Unassembled WGS sequence"/>
</dbReference>
<dbReference type="AlphaFoldDB" id="A0AAD1UG64"/>
<dbReference type="CDD" id="cd00086">
    <property type="entry name" value="homeodomain"/>
    <property type="match status" value="1"/>
</dbReference>
<dbReference type="Gene3D" id="1.10.10.60">
    <property type="entry name" value="Homeodomain-like"/>
    <property type="match status" value="1"/>
</dbReference>
<keyword evidence="1 2" id="KW-0238">DNA-binding</keyword>
<name>A0AAD1UG64_EUPCR</name>
<evidence type="ECO:0000313" key="5">
    <source>
        <dbReference type="EMBL" id="CAI2368204.1"/>
    </source>
</evidence>
<dbReference type="SMART" id="SM00389">
    <property type="entry name" value="HOX"/>
    <property type="match status" value="1"/>
</dbReference>
<sequence length="454" mass="53272">MDNIDDFTANLEECLKDSVFEENICKKPKRLTKNPGKKRQRKTKEQMKILEKYYELNEDWSNELIELIALETNLKEKQVSKWFWDQKTKKTGSYKKPKKAKKTQKAQKGNKRVKTTDTEQIENFKNISKPVKPKIKPKLTIQSVPQVEYKVEPIKLQKPCFAPKQHEMKNNNNLGIRIPFQKNPHESKVKSPSFPIPKDLPPKEKEMNYFRPEFKKQTNLHVDKMENDSIRSSKNSNKSFGFRERFSKFSKMKNLKIQVNNNFDDNRMDFRAVQSCVYPRDPVIRNEGKELPVPLILSRGHTPEINKLGSGMNIFSFENARSPNPMVPFAPSPNRRPVQYDDRRMGNQMTSDYQMLESHSPYRPGFQFTKQYALSPALNFDSSYRRPGNQNFFFNTAVVNPNSMGMTPEANPFKKDYEKFNPCQPQDYSANKMKTTQYFNFDQNMVHDMRGNNP</sequence>
<proteinExistence type="predicted"/>
<dbReference type="InterPro" id="IPR009057">
    <property type="entry name" value="Homeodomain-like_sf"/>
</dbReference>
<feature type="region of interest" description="Disordered" evidence="3">
    <location>
        <begin position="93"/>
        <end position="115"/>
    </location>
</feature>
<dbReference type="InterPro" id="IPR001356">
    <property type="entry name" value="HD"/>
</dbReference>
<keyword evidence="1 2" id="KW-0539">Nucleus</keyword>
<protein>
    <recommendedName>
        <fullName evidence="4">Homeobox domain-containing protein</fullName>
    </recommendedName>
</protein>
<comment type="subcellular location">
    <subcellularLocation>
        <location evidence="1 2">Nucleus</location>
    </subcellularLocation>
</comment>